<dbReference type="InterPro" id="IPR008335">
    <property type="entry name" value="Mopterin_OxRdtase_euk"/>
</dbReference>
<evidence type="ECO:0000313" key="11">
    <source>
        <dbReference type="Proteomes" id="UP000799772"/>
    </source>
</evidence>
<dbReference type="InterPro" id="IPR036374">
    <property type="entry name" value="OxRdtase_Mopterin-bd_sf"/>
</dbReference>
<dbReference type="PRINTS" id="PR00407">
    <property type="entry name" value="EUMOPTERIN"/>
</dbReference>
<evidence type="ECO:0000259" key="9">
    <source>
        <dbReference type="Pfam" id="PF03404"/>
    </source>
</evidence>
<dbReference type="PROSITE" id="PS00559">
    <property type="entry name" value="MOLYBDOPTERIN_EUK"/>
    <property type="match status" value="1"/>
</dbReference>
<dbReference type="GO" id="GO:0006790">
    <property type="term" value="P:sulfur compound metabolic process"/>
    <property type="evidence" value="ECO:0007669"/>
    <property type="project" value="TreeGrafter"/>
</dbReference>
<evidence type="ECO:0000256" key="5">
    <source>
        <dbReference type="ARBA" id="ARBA00023002"/>
    </source>
</evidence>
<keyword evidence="4" id="KW-0479">Metal-binding</keyword>
<dbReference type="PANTHER" id="PTHR19372:SF6">
    <property type="entry name" value="SULFITE OXIDASE"/>
    <property type="match status" value="1"/>
</dbReference>
<keyword evidence="11" id="KW-1185">Reference proteome</keyword>
<dbReference type="Pfam" id="PF00174">
    <property type="entry name" value="Oxidored_molyb"/>
    <property type="match status" value="1"/>
</dbReference>
<keyword evidence="5" id="KW-0560">Oxidoreductase</keyword>
<comment type="caution">
    <text evidence="10">The sequence shown here is derived from an EMBL/GenBank/DDBJ whole genome shotgun (WGS) entry which is preliminary data.</text>
</comment>
<evidence type="ECO:0000259" key="8">
    <source>
        <dbReference type="Pfam" id="PF00174"/>
    </source>
</evidence>
<reference evidence="10" key="1">
    <citation type="journal article" date="2020" name="Stud. Mycol.">
        <title>101 Dothideomycetes genomes: a test case for predicting lifestyles and emergence of pathogens.</title>
        <authorList>
            <person name="Haridas S."/>
            <person name="Albert R."/>
            <person name="Binder M."/>
            <person name="Bloem J."/>
            <person name="Labutti K."/>
            <person name="Salamov A."/>
            <person name="Andreopoulos B."/>
            <person name="Baker S."/>
            <person name="Barry K."/>
            <person name="Bills G."/>
            <person name="Bluhm B."/>
            <person name="Cannon C."/>
            <person name="Castanera R."/>
            <person name="Culley D."/>
            <person name="Daum C."/>
            <person name="Ezra D."/>
            <person name="Gonzalez J."/>
            <person name="Henrissat B."/>
            <person name="Kuo A."/>
            <person name="Liang C."/>
            <person name="Lipzen A."/>
            <person name="Lutzoni F."/>
            <person name="Magnuson J."/>
            <person name="Mondo S."/>
            <person name="Nolan M."/>
            <person name="Ohm R."/>
            <person name="Pangilinan J."/>
            <person name="Park H.-J."/>
            <person name="Ramirez L."/>
            <person name="Alfaro M."/>
            <person name="Sun H."/>
            <person name="Tritt A."/>
            <person name="Yoshinaga Y."/>
            <person name="Zwiers L.-H."/>
            <person name="Turgeon B."/>
            <person name="Goodwin S."/>
            <person name="Spatafora J."/>
            <person name="Crous P."/>
            <person name="Grigoriev I."/>
        </authorList>
    </citation>
    <scope>NUCLEOTIDE SEQUENCE</scope>
    <source>
        <strain evidence="10">CBS 133067</strain>
    </source>
</reference>
<dbReference type="Gene3D" id="3.90.420.10">
    <property type="entry name" value="Oxidoreductase, molybdopterin-binding domain"/>
    <property type="match status" value="1"/>
</dbReference>
<dbReference type="CDD" id="cd02110">
    <property type="entry name" value="SO_family_Moco_dimer"/>
    <property type="match status" value="1"/>
</dbReference>
<evidence type="ECO:0000256" key="4">
    <source>
        <dbReference type="ARBA" id="ARBA00022723"/>
    </source>
</evidence>
<feature type="domain" description="Oxidoreductase molybdopterin-binding" evidence="8">
    <location>
        <begin position="86"/>
        <end position="267"/>
    </location>
</feature>
<evidence type="ECO:0000313" key="10">
    <source>
        <dbReference type="EMBL" id="KAF2103896.1"/>
    </source>
</evidence>
<dbReference type="Pfam" id="PF03404">
    <property type="entry name" value="Mo-co_dimer"/>
    <property type="match status" value="1"/>
</dbReference>
<dbReference type="GO" id="GO:0005739">
    <property type="term" value="C:mitochondrion"/>
    <property type="evidence" value="ECO:0007669"/>
    <property type="project" value="TreeGrafter"/>
</dbReference>
<dbReference type="GO" id="GO:0008482">
    <property type="term" value="F:sulfite oxidase activity"/>
    <property type="evidence" value="ECO:0007669"/>
    <property type="project" value="TreeGrafter"/>
</dbReference>
<gene>
    <name evidence="10" type="ORF">NA57DRAFT_70106</name>
</gene>
<dbReference type="Gene3D" id="2.60.40.650">
    <property type="match status" value="1"/>
</dbReference>
<dbReference type="OrthoDB" id="10051395at2759"/>
<dbReference type="InterPro" id="IPR000572">
    <property type="entry name" value="OxRdtase_Mopterin-bd_dom"/>
</dbReference>
<name>A0A9P4ILT4_9PEZI</name>
<evidence type="ECO:0000256" key="1">
    <source>
        <dbReference type="ARBA" id="ARBA00001924"/>
    </source>
</evidence>
<accession>A0A9P4ILT4</accession>
<dbReference type="InterPro" id="IPR005066">
    <property type="entry name" value="MoCF_OxRdtse_dimer"/>
</dbReference>
<dbReference type="PANTHER" id="PTHR19372">
    <property type="entry name" value="SULFITE REDUCTASE"/>
    <property type="match status" value="1"/>
</dbReference>
<comment type="cofactor">
    <cofactor evidence="1">
        <name>Mo-molybdopterin</name>
        <dbReference type="ChEBI" id="CHEBI:71302"/>
    </cofactor>
</comment>
<dbReference type="SUPFAM" id="SSF81296">
    <property type="entry name" value="E set domains"/>
    <property type="match status" value="1"/>
</dbReference>
<evidence type="ECO:0000256" key="7">
    <source>
        <dbReference type="SAM" id="MobiDB-lite"/>
    </source>
</evidence>
<dbReference type="GO" id="GO:0043546">
    <property type="term" value="F:molybdopterin cofactor binding"/>
    <property type="evidence" value="ECO:0007669"/>
    <property type="project" value="InterPro"/>
</dbReference>
<keyword evidence="2" id="KW-0500">Molybdenum</keyword>
<evidence type="ECO:0000256" key="3">
    <source>
        <dbReference type="ARBA" id="ARBA00022617"/>
    </source>
</evidence>
<feature type="region of interest" description="Disordered" evidence="7">
    <location>
        <begin position="448"/>
        <end position="471"/>
    </location>
</feature>
<dbReference type="Proteomes" id="UP000799772">
    <property type="component" value="Unassembled WGS sequence"/>
</dbReference>
<protein>
    <submittedName>
        <fullName evidence="10">Mitochondrial putative sulfite oxidase</fullName>
    </submittedName>
</protein>
<feature type="domain" description="Moybdenum cofactor oxidoreductase dimerisation" evidence="9">
    <location>
        <begin position="294"/>
        <end position="413"/>
    </location>
</feature>
<dbReference type="FunFam" id="3.90.420.10:FF:000002">
    <property type="entry name" value="sulfite oxidase, mitochondrial"/>
    <property type="match status" value="1"/>
</dbReference>
<dbReference type="GO" id="GO:0030151">
    <property type="term" value="F:molybdenum ion binding"/>
    <property type="evidence" value="ECO:0007669"/>
    <property type="project" value="InterPro"/>
</dbReference>
<dbReference type="InterPro" id="IPR014756">
    <property type="entry name" value="Ig_E-set"/>
</dbReference>
<dbReference type="GO" id="GO:0020037">
    <property type="term" value="F:heme binding"/>
    <property type="evidence" value="ECO:0007669"/>
    <property type="project" value="TreeGrafter"/>
</dbReference>
<evidence type="ECO:0000256" key="6">
    <source>
        <dbReference type="ARBA" id="ARBA00023004"/>
    </source>
</evidence>
<evidence type="ECO:0000256" key="2">
    <source>
        <dbReference type="ARBA" id="ARBA00022505"/>
    </source>
</evidence>
<dbReference type="AlphaFoldDB" id="A0A9P4ILT4"/>
<dbReference type="SUPFAM" id="SSF56524">
    <property type="entry name" value="Oxidoreductase molybdopterin-binding domain"/>
    <property type="match status" value="1"/>
</dbReference>
<sequence>MNPPEFQLSPPPDTNPIFGGERWKKVHQALGEPLAELPSKSWEVVEAEKAKDMRHVLEFPYNGEPPPEKLHENLITPNQYHFVRNHGGIPTIDSSQCTLIVDGLVNKPSEMGLSVLQDGDIFRQQSLIATIQCSGNRRSELLTQYPAEGDDMINAPWEQRAISTAKWTGVSLRDVIDYCGGFAAGGRHVELIGADTYIKGNTPLNYAVSVPWAKINADQVLLAWEMNGRPLPRIHGGPLRAVVLGSIGARSTKWLYRIRVLDQPSMSPVQRVEYLFFNHQVSKANGDFKNGMPILEMPVSSAILSPRSKDVIIHEGTIHVRGWAYSGGGRWPEIVEVSTDDGYSWNTVPDENLTPKHMFALRLWEIKIPVSIEGWIDLKCRTFDNALNTQPSSAREVWNWSAHVTHCQHRVSVFSIDKRNSNTAKQLENIKAQGKGLVPVTLPARFRDAETGSRWHEPPELQPRSAKDDHT</sequence>
<dbReference type="InterPro" id="IPR022407">
    <property type="entry name" value="OxRdtase_Mopterin_BS"/>
</dbReference>
<organism evidence="10 11">
    <name type="scientific">Rhizodiscina lignyota</name>
    <dbReference type="NCBI Taxonomy" id="1504668"/>
    <lineage>
        <taxon>Eukaryota</taxon>
        <taxon>Fungi</taxon>
        <taxon>Dikarya</taxon>
        <taxon>Ascomycota</taxon>
        <taxon>Pezizomycotina</taxon>
        <taxon>Dothideomycetes</taxon>
        <taxon>Pleosporomycetidae</taxon>
        <taxon>Aulographales</taxon>
        <taxon>Rhizodiscinaceae</taxon>
        <taxon>Rhizodiscina</taxon>
    </lineage>
</organism>
<keyword evidence="3" id="KW-0349">Heme</keyword>
<keyword evidence="6" id="KW-0408">Iron</keyword>
<dbReference type="EMBL" id="ML978121">
    <property type="protein sequence ID" value="KAF2103896.1"/>
    <property type="molecule type" value="Genomic_DNA"/>
</dbReference>
<proteinExistence type="predicted"/>